<sequence length="85" mass="9877">MIATNYSNARQKFKEYCDIANDDFETIIVTRKNGGNVVMMSETEYNNLLENIFVMGNKTNYEHIMKSIDQLKKGHAKKKNLIEVE</sequence>
<dbReference type="SUPFAM" id="SSF143120">
    <property type="entry name" value="YefM-like"/>
    <property type="match status" value="1"/>
</dbReference>
<dbReference type="Gene3D" id="3.40.1620.10">
    <property type="entry name" value="YefM-like domain"/>
    <property type="match status" value="1"/>
</dbReference>
<dbReference type="Pfam" id="PF02604">
    <property type="entry name" value="PhdYeFM_antitox"/>
    <property type="match status" value="1"/>
</dbReference>
<dbReference type="KEGG" id="vgu:HYG85_13575"/>
<accession>A0A8J8MBP3</accession>
<proteinExistence type="inferred from homology"/>
<comment type="similarity">
    <text evidence="1 2">Belongs to the phD/YefM antitoxin family.</text>
</comment>
<comment type="function">
    <text evidence="2">Antitoxin component of a type II toxin-antitoxin (TA) system.</text>
</comment>
<dbReference type="AlphaFoldDB" id="A0A8J8MBP3"/>
<dbReference type="InterPro" id="IPR006442">
    <property type="entry name" value="Antitoxin_Phd/YefM"/>
</dbReference>
<evidence type="ECO:0000256" key="2">
    <source>
        <dbReference type="RuleBase" id="RU362080"/>
    </source>
</evidence>
<evidence type="ECO:0000313" key="4">
    <source>
        <dbReference type="Proteomes" id="UP000677305"/>
    </source>
</evidence>
<dbReference type="InterPro" id="IPR051405">
    <property type="entry name" value="phD/YefM_antitoxin"/>
</dbReference>
<dbReference type="Proteomes" id="UP000677305">
    <property type="component" value="Chromosome"/>
</dbReference>
<dbReference type="PANTHER" id="PTHR33713:SF6">
    <property type="entry name" value="ANTITOXIN YEFM"/>
    <property type="match status" value="1"/>
</dbReference>
<dbReference type="PANTHER" id="PTHR33713">
    <property type="entry name" value="ANTITOXIN YAFN-RELATED"/>
    <property type="match status" value="1"/>
</dbReference>
<dbReference type="EMBL" id="CP058561">
    <property type="protein sequence ID" value="QUH29884.1"/>
    <property type="molecule type" value="Genomic_DNA"/>
</dbReference>
<dbReference type="OrthoDB" id="6427at2"/>
<dbReference type="NCBIfam" id="TIGR01552">
    <property type="entry name" value="phd_fam"/>
    <property type="match status" value="1"/>
</dbReference>
<dbReference type="InterPro" id="IPR036165">
    <property type="entry name" value="YefM-like_sf"/>
</dbReference>
<name>A0A8J8MBP3_9FIRM</name>
<gene>
    <name evidence="3" type="ORF">HYG85_13575</name>
</gene>
<dbReference type="Gene3D" id="1.10.1220.170">
    <property type="match status" value="1"/>
</dbReference>
<dbReference type="RefSeq" id="WP_113673462.1">
    <property type="nucleotide sequence ID" value="NZ_CP058561.1"/>
</dbReference>
<evidence type="ECO:0000313" key="3">
    <source>
        <dbReference type="EMBL" id="QUH29884.1"/>
    </source>
</evidence>
<protein>
    <recommendedName>
        <fullName evidence="2">Antitoxin</fullName>
    </recommendedName>
</protein>
<reference evidence="3 4" key="1">
    <citation type="submission" date="2020-07" db="EMBL/GenBank/DDBJ databases">
        <title>Vallitalea guaymasensis genome.</title>
        <authorList>
            <person name="Postec A."/>
        </authorList>
    </citation>
    <scope>NUCLEOTIDE SEQUENCE [LARGE SCALE GENOMIC DNA]</scope>
    <source>
        <strain evidence="3 4">Ra1766G1</strain>
    </source>
</reference>
<keyword evidence="4" id="KW-1185">Reference proteome</keyword>
<organism evidence="3 4">
    <name type="scientific">Vallitalea guaymasensis</name>
    <dbReference type="NCBI Taxonomy" id="1185412"/>
    <lineage>
        <taxon>Bacteria</taxon>
        <taxon>Bacillati</taxon>
        <taxon>Bacillota</taxon>
        <taxon>Clostridia</taxon>
        <taxon>Lachnospirales</taxon>
        <taxon>Vallitaleaceae</taxon>
        <taxon>Vallitalea</taxon>
    </lineage>
</organism>
<evidence type="ECO:0000256" key="1">
    <source>
        <dbReference type="ARBA" id="ARBA00009981"/>
    </source>
</evidence>